<evidence type="ECO:0000256" key="1">
    <source>
        <dbReference type="SAM" id="MobiDB-lite"/>
    </source>
</evidence>
<evidence type="ECO:0000256" key="2">
    <source>
        <dbReference type="SAM" id="Phobius"/>
    </source>
</evidence>
<dbReference type="Pfam" id="PF05707">
    <property type="entry name" value="Zot"/>
    <property type="match status" value="1"/>
</dbReference>
<proteinExistence type="predicted"/>
<dbReference type="EMBL" id="CP002738">
    <property type="protein sequence ID" value="AEG00733.1"/>
    <property type="molecule type" value="Genomic_DNA"/>
</dbReference>
<keyword evidence="2" id="KW-0812">Transmembrane</keyword>
<keyword evidence="2" id="KW-1133">Transmembrane helix</keyword>
<feature type="region of interest" description="Disordered" evidence="1">
    <location>
        <begin position="280"/>
        <end position="312"/>
    </location>
</feature>
<accession>F9ZVC3</accession>
<organism evidence="4 5">
    <name type="scientific">Methylomonas methanica (strain DSM 25384 / MC09)</name>
    <dbReference type="NCBI Taxonomy" id="857087"/>
    <lineage>
        <taxon>Bacteria</taxon>
        <taxon>Pseudomonadati</taxon>
        <taxon>Pseudomonadota</taxon>
        <taxon>Gammaproteobacteria</taxon>
        <taxon>Methylococcales</taxon>
        <taxon>Methylococcaceae</taxon>
        <taxon>Methylomonas</taxon>
    </lineage>
</organism>
<evidence type="ECO:0000259" key="3">
    <source>
        <dbReference type="Pfam" id="PF05707"/>
    </source>
</evidence>
<reference key="2">
    <citation type="submission" date="2011-05" db="EMBL/GenBank/DDBJ databases">
        <title>Complete genome sequence of the aerobic marine methanotroph Methylomonas methanica MC09.</title>
        <authorList>
            <person name="Boden R."/>
            <person name="Cunliffe M."/>
            <person name="Scanlan J."/>
            <person name="Moussard H."/>
            <person name="Kits K.D."/>
            <person name="Klotz M."/>
            <person name="Jetten M."/>
            <person name="Vuilleumier S."/>
            <person name="Han J."/>
            <person name="Peters L."/>
            <person name="Mikhailova N."/>
            <person name="Teshima H."/>
            <person name="Tapia R."/>
            <person name="Kyrpides N."/>
            <person name="Ivanova N."/>
            <person name="Pagani I."/>
            <person name="Cheng J.-F."/>
            <person name="Goodwin L."/>
            <person name="Han C."/>
            <person name="Hauser L."/>
            <person name="Land M."/>
            <person name="Lapidus A."/>
            <person name="Lucas S."/>
            <person name="Pitluck S."/>
            <person name="Woyke T."/>
            <person name="Stein L.Y."/>
            <person name="Murrell C."/>
        </authorList>
    </citation>
    <scope>NUCLEOTIDE SEQUENCE</scope>
    <source>
        <strain>MC09</strain>
    </source>
</reference>
<protein>
    <submittedName>
        <fullName evidence="4">Zonular occludens toxin</fullName>
    </submittedName>
</protein>
<dbReference type="STRING" id="857087.Metme_2331"/>
<dbReference type="OrthoDB" id="6280543at2"/>
<dbReference type="Proteomes" id="UP000008888">
    <property type="component" value="Chromosome"/>
</dbReference>
<gene>
    <name evidence="4" type="ordered locus">Metme_2331</name>
</gene>
<dbReference type="InterPro" id="IPR008900">
    <property type="entry name" value="Zot_N"/>
</dbReference>
<dbReference type="RefSeq" id="WP_013818973.1">
    <property type="nucleotide sequence ID" value="NC_015572.1"/>
</dbReference>
<evidence type="ECO:0000313" key="4">
    <source>
        <dbReference type="EMBL" id="AEG00733.1"/>
    </source>
</evidence>
<dbReference type="KEGG" id="mmt:Metme_2331"/>
<dbReference type="InterPro" id="IPR027417">
    <property type="entry name" value="P-loop_NTPase"/>
</dbReference>
<dbReference type="Gene3D" id="3.40.50.300">
    <property type="entry name" value="P-loop containing nucleotide triphosphate hydrolases"/>
    <property type="match status" value="1"/>
</dbReference>
<reference evidence="4 5" key="1">
    <citation type="journal article" date="2011" name="J. Bacteriol.">
        <title>Complete Genome Sequence of the Aerobic Marine Methanotroph Methylomonas methanica MC09.</title>
        <authorList>
            <person name="Boden R."/>
            <person name="Cunliffe M."/>
            <person name="Scanlan J."/>
            <person name="Moussard H."/>
            <person name="Kits K.D."/>
            <person name="Klotz M.G."/>
            <person name="Jetten M.S."/>
            <person name="Vuilleumier S."/>
            <person name="Han J."/>
            <person name="Peters L."/>
            <person name="Mikhailova N."/>
            <person name="Teshima H."/>
            <person name="Tapia R."/>
            <person name="Kyrpides N."/>
            <person name="Ivanova N."/>
            <person name="Pagani I."/>
            <person name="Cheng J.F."/>
            <person name="Goodwin L."/>
            <person name="Han C."/>
            <person name="Hauser L."/>
            <person name="Land M.L."/>
            <person name="Lapidus A."/>
            <person name="Lucas S."/>
            <person name="Pitluck S."/>
            <person name="Woyke T."/>
            <person name="Stein L."/>
            <person name="Murrell J.C."/>
        </authorList>
    </citation>
    <scope>NUCLEOTIDE SEQUENCE [LARGE SCALE GENOMIC DNA]</scope>
    <source>
        <strain evidence="4 5">MC09</strain>
    </source>
</reference>
<name>F9ZVC3_METMM</name>
<feature type="domain" description="Zona occludens toxin N-terminal" evidence="3">
    <location>
        <begin position="2"/>
        <end position="235"/>
    </location>
</feature>
<dbReference type="HOGENOM" id="CLU_594211_0_0_6"/>
<dbReference type="AlphaFoldDB" id="F9ZVC3"/>
<sequence>MATSIHHGPPGSFKSFTLVQRFAIDALKEGRVVITNIRGLTSIDRIQDQFPDYKFPDSADLWFINTDEEKYRQFMARWFHWVPLRALIIIDECQRVYPNRRDFRKEDLDKCDLMGFQPEPFNVEINDEYTGAKYIVHRPKDVDTAFDMQRHFNWDVYLSTPNIAKVKDFIREVAQTAYRHKSLGELLPLFFKNTWYEFQHDSENSGKLTSHISGKPRKYKADERIFNCYQSTATGEHIESKANQSVFGDAKVKFLLFVIVLAFSGFIYSVIQFASIHGDKSPPVSDAEALAGSPGSDKTRGAVSSKNPGASAGVARVDHVPLQQGGGFFDSLGFNLVQVAKQDLADLRHDVLMFLADSQDGLQVVRFTDLYNAGVRASVHGLCKIKLIAPDGSILDLGCTSALVSVCAAVLDTPTKVVRRDCHKYGEPKQQPDLPQNALVASASKILE</sequence>
<keyword evidence="2" id="KW-0472">Membrane</keyword>
<feature type="transmembrane region" description="Helical" evidence="2">
    <location>
        <begin position="254"/>
        <end position="271"/>
    </location>
</feature>
<reference evidence="5" key="3">
    <citation type="submission" date="2011-05" db="EMBL/GenBank/DDBJ databases">
        <title>Complete sequence of Methylomonas methanica MC09.</title>
        <authorList>
            <consortium name="US DOE Joint Genome Institute"/>
            <person name="Lucas S."/>
            <person name="Han J."/>
            <person name="Lapidus A."/>
            <person name="Cheng J.-F."/>
            <person name="Goodwin L."/>
            <person name="Pitluck S."/>
            <person name="Peters L."/>
            <person name="Mikhailova N."/>
            <person name="Teshima H."/>
            <person name="Han C."/>
            <person name="Tapia R."/>
            <person name="Land M."/>
            <person name="Hauser L."/>
            <person name="Kyrpides N."/>
            <person name="Ivanova N."/>
            <person name="Pagani I."/>
            <person name="Stein L."/>
            <person name="Woyke T."/>
        </authorList>
    </citation>
    <scope>NUCLEOTIDE SEQUENCE [LARGE SCALE GENOMIC DNA]</scope>
    <source>
        <strain evidence="5">MC09</strain>
    </source>
</reference>
<dbReference type="eggNOG" id="COG4128">
    <property type="taxonomic scope" value="Bacteria"/>
</dbReference>
<keyword evidence="5" id="KW-1185">Reference proteome</keyword>
<evidence type="ECO:0000313" key="5">
    <source>
        <dbReference type="Proteomes" id="UP000008888"/>
    </source>
</evidence>